<dbReference type="InterPro" id="IPR037086">
    <property type="entry name" value="Lys-AminoMut_asu_sf"/>
</dbReference>
<organism evidence="3 4">
    <name type="scientific">Vulgatibacter incomptus</name>
    <dbReference type="NCBI Taxonomy" id="1391653"/>
    <lineage>
        <taxon>Bacteria</taxon>
        <taxon>Pseudomonadati</taxon>
        <taxon>Myxococcota</taxon>
        <taxon>Myxococcia</taxon>
        <taxon>Myxococcales</taxon>
        <taxon>Cystobacterineae</taxon>
        <taxon>Vulgatibacteraceae</taxon>
        <taxon>Vulgatibacter</taxon>
    </lineage>
</organism>
<sequence length="555" mass="61629">MSSHPQTIPPPPGPHAPPQIFVSKDRIDRARELAWKITASTFEHIERHTTVSTERTVLRLLGISGAGPQGVPLANLMVDRLLEAGVLHRGAAYWLGRAMRMGGRSPVEMIEQLTRLSNDELRAPLAADEEAAIREEMRAEAEAAMAELKSRVEQREGLKKGLKIGSSPDGAPLKYLIVATGNIFDDVEQARSAAQNGADIIAVIRSTAQSLLDYVPHGATTEGFGGTFATQENFRIMREALDDESKKLGRYIHLVNYSSGLCMPEIAFMAAWERLDHLLNDAMYGILFRDINPQRTMVDQYFSRRICAYAGILINTGEDNYITTADAYEAAHQVIASQFINEAFAHRAGLPDEQIGLGHSFEIDTAYPDTLLWELAQAYLIRGCFPKHPLKYMPPTKHKDGDIFFAHAYDAMADLMAIWTRQGIQLLGMMTEAMHNPFLMDRYSALKMADYLYRAGAWMGDELQINPNGRIAQRQREVMENAISMLEEAAEIGMFDAIAKGRFAGVKRPIDGGKGLAGVIEKGDDYFNPILEILERDTGVVLPDGRRVAKAEVPR</sequence>
<protein>
    <submittedName>
        <fullName evidence="3">L-beta-lysine 5,6-aminomutase alpha subunit</fullName>
    </submittedName>
</protein>
<dbReference type="InterPro" id="IPR015130">
    <property type="entry name" value="Lys-AminoMut_A"/>
</dbReference>
<dbReference type="AlphaFoldDB" id="A0A0K1PDS1"/>
<dbReference type="RefSeq" id="WP_050725937.1">
    <property type="nucleotide sequence ID" value="NZ_CP012332.1"/>
</dbReference>
<name>A0A0K1PDS1_9BACT</name>
<accession>A0A0K1PDS1</accession>
<evidence type="ECO:0000256" key="1">
    <source>
        <dbReference type="SAM" id="Coils"/>
    </source>
</evidence>
<keyword evidence="4" id="KW-1185">Reference proteome</keyword>
<dbReference type="Proteomes" id="UP000055590">
    <property type="component" value="Chromosome"/>
</dbReference>
<feature type="coiled-coil region" evidence="1">
    <location>
        <begin position="127"/>
        <end position="158"/>
    </location>
</feature>
<dbReference type="PATRIC" id="fig|1391653.3.peg.2133"/>
<keyword evidence="1" id="KW-0175">Coiled coil</keyword>
<evidence type="ECO:0000259" key="2">
    <source>
        <dbReference type="Pfam" id="PF09043"/>
    </source>
</evidence>
<dbReference type="SUPFAM" id="SSF51703">
    <property type="entry name" value="Cobalamin (vitamin B12)-dependent enzymes"/>
    <property type="match status" value="1"/>
</dbReference>
<dbReference type="Gene3D" id="3.20.20.440">
    <property type="entry name" value="D-Lysine 5,6-aminomutase alpha subunit"/>
    <property type="match status" value="1"/>
</dbReference>
<dbReference type="STRING" id="1391653.AKJ08_2039"/>
<evidence type="ECO:0000313" key="3">
    <source>
        <dbReference type="EMBL" id="AKU91652.1"/>
    </source>
</evidence>
<evidence type="ECO:0000313" key="4">
    <source>
        <dbReference type="Proteomes" id="UP000055590"/>
    </source>
</evidence>
<proteinExistence type="predicted"/>
<dbReference type="EMBL" id="CP012332">
    <property type="protein sequence ID" value="AKU91652.1"/>
    <property type="molecule type" value="Genomic_DNA"/>
</dbReference>
<gene>
    <name evidence="3" type="ORF">AKJ08_2039</name>
</gene>
<dbReference type="GO" id="GO:0031419">
    <property type="term" value="F:cobalamin binding"/>
    <property type="evidence" value="ECO:0007669"/>
    <property type="project" value="InterPro"/>
</dbReference>
<dbReference type="Pfam" id="PF09043">
    <property type="entry name" value="Lys-AminoMut_A"/>
    <property type="match status" value="1"/>
</dbReference>
<reference evidence="3 4" key="1">
    <citation type="submission" date="2015-08" db="EMBL/GenBank/DDBJ databases">
        <authorList>
            <person name="Babu N.S."/>
            <person name="Beckwith C.J."/>
            <person name="Beseler K.G."/>
            <person name="Brison A."/>
            <person name="Carone J.V."/>
            <person name="Caskin T.P."/>
            <person name="Diamond M."/>
            <person name="Durham M.E."/>
            <person name="Foxe J.M."/>
            <person name="Go M."/>
            <person name="Henderson B.A."/>
            <person name="Jones I.B."/>
            <person name="McGettigan J.A."/>
            <person name="Micheletti S.J."/>
            <person name="Nasrallah M.E."/>
            <person name="Ortiz D."/>
            <person name="Piller C.R."/>
            <person name="Privatt S.R."/>
            <person name="Schneider S.L."/>
            <person name="Sharp S."/>
            <person name="Smith T.C."/>
            <person name="Stanton J.D."/>
            <person name="Ullery H.E."/>
            <person name="Wilson R.J."/>
            <person name="Serrano M.G."/>
            <person name="Buck G."/>
            <person name="Lee V."/>
            <person name="Wang Y."/>
            <person name="Carvalho R."/>
            <person name="Voegtly L."/>
            <person name="Shi R."/>
            <person name="Duckworth R."/>
            <person name="Johnson A."/>
            <person name="Loviza R."/>
            <person name="Walstead R."/>
            <person name="Shah Z."/>
            <person name="Kiflezghi M."/>
            <person name="Wade K."/>
            <person name="Ball S.L."/>
            <person name="Bradley K.W."/>
            <person name="Asai D.J."/>
            <person name="Bowman C.A."/>
            <person name="Russell D.A."/>
            <person name="Pope W.H."/>
            <person name="Jacobs-Sera D."/>
            <person name="Hendrix R.W."/>
            <person name="Hatfull G.F."/>
        </authorList>
    </citation>
    <scope>NUCLEOTIDE SEQUENCE [LARGE SCALE GENOMIC DNA]</scope>
    <source>
        <strain evidence="3 4">DSM 27710</strain>
    </source>
</reference>
<dbReference type="InterPro" id="IPR016176">
    <property type="entry name" value="Cbl-dep_enz_cat"/>
</dbReference>
<dbReference type="OrthoDB" id="5522173at2"/>
<dbReference type="KEGG" id="vin:AKJ08_2039"/>
<dbReference type="GO" id="GO:0003824">
    <property type="term" value="F:catalytic activity"/>
    <property type="evidence" value="ECO:0007669"/>
    <property type="project" value="InterPro"/>
</dbReference>
<feature type="domain" description="D-Lysine 5,6-aminomutase alpha subunit" evidence="2">
    <location>
        <begin position="23"/>
        <end position="532"/>
    </location>
</feature>